<comment type="similarity">
    <text evidence="2">Belongs to the NRDE2 family.</text>
</comment>
<dbReference type="GO" id="GO:0071013">
    <property type="term" value="C:catalytic step 2 spliceosome"/>
    <property type="evidence" value="ECO:0007669"/>
    <property type="project" value="TreeGrafter"/>
</dbReference>
<protein>
    <submittedName>
        <fullName evidence="6">NRDE-2, necessary for RNA interference-domain-containing protein</fullName>
    </submittedName>
</protein>
<name>A0A5N5XK84_9EURO</name>
<dbReference type="OrthoDB" id="297219at2759"/>
<evidence type="ECO:0000256" key="2">
    <source>
        <dbReference type="ARBA" id="ARBA00009265"/>
    </source>
</evidence>
<dbReference type="Proteomes" id="UP000326565">
    <property type="component" value="Unassembled WGS sequence"/>
</dbReference>
<dbReference type="PANTHER" id="PTHR13471:SF0">
    <property type="entry name" value="NUCLEAR EXOSOME REGULATOR NRDE2"/>
    <property type="match status" value="1"/>
</dbReference>
<dbReference type="GO" id="GO:0031048">
    <property type="term" value="P:regulatory ncRNA-mediated heterochromatin formation"/>
    <property type="evidence" value="ECO:0007669"/>
    <property type="project" value="TreeGrafter"/>
</dbReference>
<organism evidence="6 7">
    <name type="scientific">Aspergillus leporis</name>
    <dbReference type="NCBI Taxonomy" id="41062"/>
    <lineage>
        <taxon>Eukaryota</taxon>
        <taxon>Fungi</taxon>
        <taxon>Dikarya</taxon>
        <taxon>Ascomycota</taxon>
        <taxon>Pezizomycotina</taxon>
        <taxon>Eurotiomycetes</taxon>
        <taxon>Eurotiomycetidae</taxon>
        <taxon>Eurotiales</taxon>
        <taxon>Aspergillaceae</taxon>
        <taxon>Aspergillus</taxon>
        <taxon>Aspergillus subgen. Circumdati</taxon>
    </lineage>
</organism>
<dbReference type="GO" id="GO:0006396">
    <property type="term" value="P:RNA processing"/>
    <property type="evidence" value="ECO:0007669"/>
    <property type="project" value="InterPro"/>
</dbReference>
<evidence type="ECO:0000313" key="6">
    <source>
        <dbReference type="EMBL" id="KAB8079510.1"/>
    </source>
</evidence>
<evidence type="ECO:0000256" key="4">
    <source>
        <dbReference type="ARBA" id="ARBA00023242"/>
    </source>
</evidence>
<sequence length="1156" mass="131566">MDSPSSQPEKKFIPRFASFKPRPAPPPEADRPPERRNRDTSEQKDRHGHRSKSHHSRRKHHRDRSRSRERRKEPRDRQHGHKETHRSERELTPEHRSAPQITVKQPEGEASDLYVVDHKGDTYNIIYGTIHRYNVPRYHRVGQGSVLGLPLGYKIDRDTVDGDALVIKADAWRPDGSRAKSKSIISGMDTKREKLLRIKQVPSLDAAADASKDYLPLNVSGHHKRSDISGDQDSDDERYAYRSIHGKAKHDDDLPSDMEAVSDTSLSGNETVRLDPDKEIKQRNVELSRNAERNPTDIGAWLELIAHQESLLKGSEGESKSLTYAESKSLADIKATLYEKALKRVGEHSSRDLLLLGFLEEGAKFWDTKKLSSQWQTVLKSNPHFISLWVKYLDFRQTEFLEFTYGRCLATFIDCLRLNRSTADRPEKVNVQVYLFLRLTLFIREAGFTEHAVGLWQAILELAFFQPETLNGTKDSDEVLSAFTDFWESEVVRIGEVGAKGWKSESISLLDPKSFSPQYQVNSKSLFASWVACERERTLNARLPARSLDEEGDDPYRVILSTDLREIISLVWDLNSADVLVDGFLYFCHLPPIASSSSSRITSHWMGDSFLRNEFMSSSDSTLDRWFPKSKADTKSSASAPPCFQNFVHSFDTLFANLETWFSSVEPWTTIVLNSQSGIDSGWVSRILRLLVEAMPQNDYLAAYALAVEFACDRSKAAKYAKGLLKKRPSSLWLYNVYAVMNRRSGNLEAADRVWETTLSMCQTSRAFSERERIDAVLLWHTCIWEILEAGNLDHVSYLLISMPQNSPSLKAPQDPKQCTFSPTSLLKTHSLLSSYQEALLAARKADSFVASTDCLAILAYLSNSRDLNKALQPYSNAISRLTTLPAQSEPFKSVTIELLHQARARLLYYHARTSSLYKPTQNRSLLADSISTFPHNTIFLSLFAWNESRFRIEERVRDTIRDITTETRSHTGHILTAQVPVTSHIFSIFTELNRPVYAGSTPHSVRAAFEKAIGNPDTSHQHNTLSTARSNLSLWKLYILFELSQHDITRAKDVFYRGMRACPWSKELIMLAFSHLRADIVREGHPSTSRKGNGMSFFELRSVYSVLVEKELRIHVDIEDELEELVTEMQQKTAALGIPIAMPEDADSDDERMQL</sequence>
<gene>
    <name evidence="6" type="ORF">BDV29DRAFT_151798</name>
</gene>
<keyword evidence="7" id="KW-1185">Reference proteome</keyword>
<dbReference type="InterPro" id="IPR003107">
    <property type="entry name" value="HAT"/>
</dbReference>
<feature type="compositionally biased region" description="Basic and acidic residues" evidence="5">
    <location>
        <begin position="28"/>
        <end position="45"/>
    </location>
</feature>
<keyword evidence="3" id="KW-0677">Repeat</keyword>
<dbReference type="Gene3D" id="1.25.40.10">
    <property type="entry name" value="Tetratricopeptide repeat domain"/>
    <property type="match status" value="1"/>
</dbReference>
<dbReference type="GO" id="GO:1902369">
    <property type="term" value="P:negative regulation of RNA catabolic process"/>
    <property type="evidence" value="ECO:0007669"/>
    <property type="project" value="TreeGrafter"/>
</dbReference>
<reference evidence="6 7" key="1">
    <citation type="submission" date="2019-04" db="EMBL/GenBank/DDBJ databases">
        <title>Friends and foes A comparative genomics study of 23 Aspergillus species from section Flavi.</title>
        <authorList>
            <consortium name="DOE Joint Genome Institute"/>
            <person name="Kjaerbolling I."/>
            <person name="Vesth T."/>
            <person name="Frisvad J.C."/>
            <person name="Nybo J.L."/>
            <person name="Theobald S."/>
            <person name="Kildgaard S."/>
            <person name="Isbrandt T."/>
            <person name="Kuo A."/>
            <person name="Sato A."/>
            <person name="Lyhne E.K."/>
            <person name="Kogle M.E."/>
            <person name="Wiebenga A."/>
            <person name="Kun R.S."/>
            <person name="Lubbers R.J."/>
            <person name="Makela M.R."/>
            <person name="Barry K."/>
            <person name="Chovatia M."/>
            <person name="Clum A."/>
            <person name="Daum C."/>
            <person name="Haridas S."/>
            <person name="He G."/>
            <person name="LaButti K."/>
            <person name="Lipzen A."/>
            <person name="Mondo S."/>
            <person name="Riley R."/>
            <person name="Salamov A."/>
            <person name="Simmons B.A."/>
            <person name="Magnuson J.K."/>
            <person name="Henrissat B."/>
            <person name="Mortensen U.H."/>
            <person name="Larsen T.O."/>
            <person name="Devries R.P."/>
            <person name="Grigoriev I.V."/>
            <person name="Machida M."/>
            <person name="Baker S.E."/>
            <person name="Andersen M.R."/>
        </authorList>
    </citation>
    <scope>NUCLEOTIDE SEQUENCE [LARGE SCALE GENOMIC DNA]</scope>
    <source>
        <strain evidence="6 7">CBS 151.66</strain>
    </source>
</reference>
<dbReference type="EMBL" id="ML732150">
    <property type="protein sequence ID" value="KAB8079510.1"/>
    <property type="molecule type" value="Genomic_DNA"/>
</dbReference>
<evidence type="ECO:0000256" key="5">
    <source>
        <dbReference type="SAM" id="MobiDB-lite"/>
    </source>
</evidence>
<feature type="compositionally biased region" description="Basic residues" evidence="5">
    <location>
        <begin position="46"/>
        <end position="69"/>
    </location>
</feature>
<feature type="compositionally biased region" description="Basic and acidic residues" evidence="5">
    <location>
        <begin position="85"/>
        <end position="97"/>
    </location>
</feature>
<dbReference type="AlphaFoldDB" id="A0A5N5XK84"/>
<feature type="region of interest" description="Disordered" evidence="5">
    <location>
        <begin position="245"/>
        <end position="275"/>
    </location>
</feature>
<dbReference type="InterPro" id="IPR013633">
    <property type="entry name" value="NRDE-2"/>
</dbReference>
<evidence type="ECO:0000256" key="1">
    <source>
        <dbReference type="ARBA" id="ARBA00004123"/>
    </source>
</evidence>
<evidence type="ECO:0000256" key="3">
    <source>
        <dbReference type="ARBA" id="ARBA00022737"/>
    </source>
</evidence>
<accession>A0A5N5XK84</accession>
<keyword evidence="4" id="KW-0539">Nucleus</keyword>
<dbReference type="Pfam" id="PF08424">
    <property type="entry name" value="NRDE-2"/>
    <property type="match status" value="1"/>
</dbReference>
<dbReference type="PANTHER" id="PTHR13471">
    <property type="entry name" value="TETRATRICOPEPTIDE-LIKE HELICAL"/>
    <property type="match status" value="1"/>
</dbReference>
<dbReference type="SMART" id="SM00386">
    <property type="entry name" value="HAT"/>
    <property type="match status" value="3"/>
</dbReference>
<proteinExistence type="inferred from homology"/>
<dbReference type="InterPro" id="IPR011990">
    <property type="entry name" value="TPR-like_helical_dom_sf"/>
</dbReference>
<evidence type="ECO:0000313" key="7">
    <source>
        <dbReference type="Proteomes" id="UP000326565"/>
    </source>
</evidence>
<feature type="region of interest" description="Disordered" evidence="5">
    <location>
        <begin position="1"/>
        <end position="109"/>
    </location>
</feature>
<comment type="subcellular location">
    <subcellularLocation>
        <location evidence="1">Nucleus</location>
    </subcellularLocation>
</comment>